<comment type="caution">
    <text evidence="3">The sequence shown here is derived from an EMBL/GenBank/DDBJ whole genome shotgun (WGS) entry which is preliminary data.</text>
</comment>
<dbReference type="InterPro" id="IPR002762">
    <property type="entry name" value="CbiX-like"/>
</dbReference>
<name>A0A3N0E233_9ACTN</name>
<dbReference type="GO" id="GO:0046872">
    <property type="term" value="F:metal ion binding"/>
    <property type="evidence" value="ECO:0007669"/>
    <property type="project" value="UniProtKB-KW"/>
</dbReference>
<dbReference type="AlphaFoldDB" id="A0A3N0E233"/>
<dbReference type="SUPFAM" id="SSF53800">
    <property type="entry name" value="Chelatase"/>
    <property type="match status" value="1"/>
</dbReference>
<accession>A0A3N0E233</accession>
<organism evidence="3 4">
    <name type="scientific">Halostreptopolyspora alba</name>
    <dbReference type="NCBI Taxonomy" id="2487137"/>
    <lineage>
        <taxon>Bacteria</taxon>
        <taxon>Bacillati</taxon>
        <taxon>Actinomycetota</taxon>
        <taxon>Actinomycetes</taxon>
        <taxon>Streptosporangiales</taxon>
        <taxon>Nocardiopsidaceae</taxon>
        <taxon>Halostreptopolyspora</taxon>
    </lineage>
</organism>
<dbReference type="RefSeq" id="WP_123203211.1">
    <property type="nucleotide sequence ID" value="NZ_RJMB01000029.1"/>
</dbReference>
<dbReference type="PANTHER" id="PTHR33542">
    <property type="entry name" value="SIROHYDROCHLORIN FERROCHELATASE, CHLOROPLASTIC"/>
    <property type="match status" value="1"/>
</dbReference>
<evidence type="ECO:0000256" key="2">
    <source>
        <dbReference type="ARBA" id="ARBA00023239"/>
    </source>
</evidence>
<reference evidence="3 4" key="1">
    <citation type="submission" date="2018-11" db="EMBL/GenBank/DDBJ databases">
        <title>The genome draft of YIM 96095.</title>
        <authorList>
            <person name="Tang S.-K."/>
            <person name="Chunyu W.-X."/>
            <person name="Feng Y.-Z."/>
        </authorList>
    </citation>
    <scope>NUCLEOTIDE SEQUENCE [LARGE SCALE GENOMIC DNA]</scope>
    <source>
        <strain evidence="3 4">YIM 96095</strain>
    </source>
</reference>
<keyword evidence="2" id="KW-0456">Lyase</keyword>
<dbReference type="Pfam" id="PF01903">
    <property type="entry name" value="CbiX"/>
    <property type="match status" value="2"/>
</dbReference>
<gene>
    <name evidence="3" type="ORF">EFW17_21340</name>
</gene>
<keyword evidence="4" id="KW-1185">Reference proteome</keyword>
<evidence type="ECO:0000313" key="4">
    <source>
        <dbReference type="Proteomes" id="UP000269198"/>
    </source>
</evidence>
<dbReference type="Proteomes" id="UP000269198">
    <property type="component" value="Unassembled WGS sequence"/>
</dbReference>
<dbReference type="PANTHER" id="PTHR33542:SF5">
    <property type="entry name" value="FERROCHELATASE CHE1"/>
    <property type="match status" value="1"/>
</dbReference>
<sequence length="248" mass="25787">MTPTLLLAVHGTRDPHGTAVARALAREVADRGETPVRLGFADVLQPDVGTVAATIDGPVVVVPAFLAAGYHVHVDIPDQLARAGRTPLPPAHPHSGPLDDPRAAVITDALGGDDRLITTAARRLRQAGWRPHDAVVLAAAGSSDTRALAHVADAAHRLGTTLPAPTGVEVAYIATGHPTVPDTVARLHHRGHPRVAVASWLLAPGLFHQRLAHTGADTVADPLCPDAGIADAVIARYRAATTRHPAHT</sequence>
<protein>
    <submittedName>
        <fullName evidence="3">Sirohydrochlorin chelatase</fullName>
    </submittedName>
</protein>
<keyword evidence="1" id="KW-0479">Metal-binding</keyword>
<dbReference type="InterPro" id="IPR050963">
    <property type="entry name" value="Sirohydro_Cobaltochel/CbiX"/>
</dbReference>
<dbReference type="CDD" id="cd03416">
    <property type="entry name" value="CbiX_SirB_N"/>
    <property type="match status" value="1"/>
</dbReference>
<dbReference type="EMBL" id="RJMB01000029">
    <property type="protein sequence ID" value="RNL81833.1"/>
    <property type="molecule type" value="Genomic_DNA"/>
</dbReference>
<proteinExistence type="predicted"/>
<dbReference type="OrthoDB" id="7345302at2"/>
<evidence type="ECO:0000313" key="3">
    <source>
        <dbReference type="EMBL" id="RNL81833.1"/>
    </source>
</evidence>
<dbReference type="Gene3D" id="3.40.50.1400">
    <property type="match status" value="2"/>
</dbReference>
<dbReference type="GO" id="GO:0016829">
    <property type="term" value="F:lyase activity"/>
    <property type="evidence" value="ECO:0007669"/>
    <property type="project" value="UniProtKB-KW"/>
</dbReference>
<evidence type="ECO:0000256" key="1">
    <source>
        <dbReference type="ARBA" id="ARBA00022723"/>
    </source>
</evidence>